<evidence type="ECO:0000256" key="4">
    <source>
        <dbReference type="ARBA" id="ARBA00023002"/>
    </source>
</evidence>
<dbReference type="CDD" id="cd00680">
    <property type="entry name" value="RHO_alpha_C"/>
    <property type="match status" value="1"/>
</dbReference>
<comment type="caution">
    <text evidence="8">The sequence shown here is derived from an EMBL/GenBank/DDBJ whole genome shotgun (WGS) entry which is preliminary data.</text>
</comment>
<dbReference type="Gene3D" id="2.102.10.10">
    <property type="entry name" value="Rieske [2Fe-2S] iron-sulphur domain"/>
    <property type="match status" value="1"/>
</dbReference>
<keyword evidence="6" id="KW-0411">Iron-sulfur</keyword>
<reference evidence="8 9" key="1">
    <citation type="submission" date="2019-02" db="EMBL/GenBank/DDBJ databases">
        <title>Deep-cultivation of Planctomycetes and their phenomic and genomic characterization uncovers novel biology.</title>
        <authorList>
            <person name="Wiegand S."/>
            <person name="Jogler M."/>
            <person name="Boedeker C."/>
            <person name="Pinto D."/>
            <person name="Vollmers J."/>
            <person name="Rivas-Marin E."/>
            <person name="Kohn T."/>
            <person name="Peeters S.H."/>
            <person name="Heuer A."/>
            <person name="Rast P."/>
            <person name="Oberbeckmann S."/>
            <person name="Bunk B."/>
            <person name="Jeske O."/>
            <person name="Meyerdierks A."/>
            <person name="Storesund J.E."/>
            <person name="Kallscheuer N."/>
            <person name="Luecker S."/>
            <person name="Lage O.M."/>
            <person name="Pohl T."/>
            <person name="Merkel B.J."/>
            <person name="Hornburger P."/>
            <person name="Mueller R.-W."/>
            <person name="Bruemmer F."/>
            <person name="Labrenz M."/>
            <person name="Spormann A.M."/>
            <person name="Op Den Camp H."/>
            <person name="Overmann J."/>
            <person name="Amann R."/>
            <person name="Jetten M.S.M."/>
            <person name="Mascher T."/>
            <person name="Medema M.H."/>
            <person name="Devos D.P."/>
            <person name="Kaster A.-K."/>
            <person name="Ovreas L."/>
            <person name="Rohde M."/>
            <person name="Galperin M.Y."/>
            <person name="Jogler C."/>
        </authorList>
    </citation>
    <scope>NUCLEOTIDE SEQUENCE [LARGE SCALE GENOMIC DNA]</scope>
    <source>
        <strain evidence="8 9">Enr8</strain>
    </source>
</reference>
<dbReference type="GO" id="GO:0005506">
    <property type="term" value="F:iron ion binding"/>
    <property type="evidence" value="ECO:0007669"/>
    <property type="project" value="InterPro"/>
</dbReference>
<comment type="cofactor">
    <cofactor evidence="1">
        <name>Fe cation</name>
        <dbReference type="ChEBI" id="CHEBI:24875"/>
    </cofactor>
</comment>
<evidence type="ECO:0000256" key="6">
    <source>
        <dbReference type="ARBA" id="ARBA00023014"/>
    </source>
</evidence>
<proteinExistence type="predicted"/>
<dbReference type="Pfam" id="PF00355">
    <property type="entry name" value="Rieske"/>
    <property type="match status" value="1"/>
</dbReference>
<evidence type="ECO:0000256" key="3">
    <source>
        <dbReference type="ARBA" id="ARBA00022723"/>
    </source>
</evidence>
<evidence type="ECO:0000256" key="2">
    <source>
        <dbReference type="ARBA" id="ARBA00022714"/>
    </source>
</evidence>
<feature type="domain" description="Rieske" evidence="7">
    <location>
        <begin position="35"/>
        <end position="142"/>
    </location>
</feature>
<evidence type="ECO:0000259" key="7">
    <source>
        <dbReference type="PROSITE" id="PS51296"/>
    </source>
</evidence>
<keyword evidence="9" id="KW-1185">Reference proteome</keyword>
<evidence type="ECO:0000313" key="9">
    <source>
        <dbReference type="Proteomes" id="UP000318878"/>
    </source>
</evidence>
<evidence type="ECO:0000256" key="5">
    <source>
        <dbReference type="ARBA" id="ARBA00023004"/>
    </source>
</evidence>
<dbReference type="InterPro" id="IPR036922">
    <property type="entry name" value="Rieske_2Fe-2S_sf"/>
</dbReference>
<dbReference type="AlphaFoldDB" id="A0A5C5V961"/>
<sequence length="387" mass="44777">MFVSKEHHPQVLPRQAYFDQTIFDNEMETIMMPAWHAVALMHELPKDGSFLTMDIFDRPIILWRKGDEVCGFLNVCSHRYAKLTCKGCGVAERLHCQYHGWEFDETGNVRKIPDAKTFKPLQKGMLGLKKFRVERCGELVFLNLTDEGPSLREFLGDKFEMYESWFTPEMHTAIVMTRTIDANWKCLVENALESYHTTTVHPQTFGQFPDEKDIQHTMQEHWTSMFVDYSEERSVRATLDMIGHLAVGRPRDGSYEHILHYPNVMMARLSLYRWVECVIPVSPGRSLSVVRLMCHIGQKGQLRRLWNRFFVTKWARDFLTKVGSEDARVLVQIQKGIAAPDEPMGGLISTREERIFHFQKYVEKASGLAGFCDESDVLPIRFSGNAT</sequence>
<dbReference type="InterPro" id="IPR015879">
    <property type="entry name" value="Ring_hydroxy_dOase_asu_C_dom"/>
</dbReference>
<evidence type="ECO:0000313" key="8">
    <source>
        <dbReference type="EMBL" id="TWT34285.1"/>
    </source>
</evidence>
<dbReference type="InterPro" id="IPR001663">
    <property type="entry name" value="Rng_hydr_dOase-A"/>
</dbReference>
<dbReference type="EC" id="1.14.12.1" evidence="8"/>
<dbReference type="PANTHER" id="PTHR43756:SF5">
    <property type="entry name" value="CHOLINE MONOOXYGENASE, CHLOROPLASTIC"/>
    <property type="match status" value="1"/>
</dbReference>
<dbReference type="Pfam" id="PF00848">
    <property type="entry name" value="Ring_hydroxyl_A"/>
    <property type="match status" value="1"/>
</dbReference>
<dbReference type="SUPFAM" id="SSF50022">
    <property type="entry name" value="ISP domain"/>
    <property type="match status" value="1"/>
</dbReference>
<dbReference type="GO" id="GO:0018618">
    <property type="term" value="F:anthranilate 1,2-dioxygenase (deaminating, decarboxylating) activity"/>
    <property type="evidence" value="ECO:0007669"/>
    <property type="project" value="UniProtKB-EC"/>
</dbReference>
<dbReference type="PANTHER" id="PTHR43756">
    <property type="entry name" value="CHOLINE MONOOXYGENASE, CHLOROPLASTIC"/>
    <property type="match status" value="1"/>
</dbReference>
<dbReference type="Gene3D" id="3.90.380.10">
    <property type="entry name" value="Naphthalene 1,2-dioxygenase Alpha Subunit, Chain A, domain 1"/>
    <property type="match status" value="1"/>
</dbReference>
<dbReference type="Proteomes" id="UP000318878">
    <property type="component" value="Unassembled WGS sequence"/>
</dbReference>
<dbReference type="OrthoDB" id="9800776at2"/>
<dbReference type="PRINTS" id="PR00090">
    <property type="entry name" value="RNGDIOXGNASE"/>
</dbReference>
<gene>
    <name evidence="8" type="primary">andAc</name>
    <name evidence="8" type="ORF">Enr8_16790</name>
</gene>
<dbReference type="SUPFAM" id="SSF55961">
    <property type="entry name" value="Bet v1-like"/>
    <property type="match status" value="1"/>
</dbReference>
<keyword evidence="8" id="KW-0223">Dioxygenase</keyword>
<dbReference type="CDD" id="cd03469">
    <property type="entry name" value="Rieske_RO_Alpha_N"/>
    <property type="match status" value="1"/>
</dbReference>
<dbReference type="InterPro" id="IPR017941">
    <property type="entry name" value="Rieske_2Fe-2S"/>
</dbReference>
<dbReference type="RefSeq" id="WP_146430376.1">
    <property type="nucleotide sequence ID" value="NZ_SJPF01000002.1"/>
</dbReference>
<organism evidence="8 9">
    <name type="scientific">Blastopirellula retiformator</name>
    <dbReference type="NCBI Taxonomy" id="2527970"/>
    <lineage>
        <taxon>Bacteria</taxon>
        <taxon>Pseudomonadati</taxon>
        <taxon>Planctomycetota</taxon>
        <taxon>Planctomycetia</taxon>
        <taxon>Pirellulales</taxon>
        <taxon>Pirellulaceae</taxon>
        <taxon>Blastopirellula</taxon>
    </lineage>
</organism>
<accession>A0A5C5V961</accession>
<keyword evidence="3" id="KW-0479">Metal-binding</keyword>
<dbReference type="GO" id="GO:0051537">
    <property type="term" value="F:2 iron, 2 sulfur cluster binding"/>
    <property type="evidence" value="ECO:0007669"/>
    <property type="project" value="UniProtKB-KW"/>
</dbReference>
<protein>
    <submittedName>
        <fullName evidence="8">Anthranilate 1,2-dioxygenase large subunit</fullName>
        <ecNumber evidence="8">1.14.12.1</ecNumber>
    </submittedName>
</protein>
<name>A0A5C5V961_9BACT</name>
<evidence type="ECO:0000256" key="1">
    <source>
        <dbReference type="ARBA" id="ARBA00001962"/>
    </source>
</evidence>
<keyword evidence="2" id="KW-0001">2Fe-2S</keyword>
<keyword evidence="4 8" id="KW-0560">Oxidoreductase</keyword>
<keyword evidence="5" id="KW-0408">Iron</keyword>
<dbReference type="EMBL" id="SJPF01000002">
    <property type="protein sequence ID" value="TWT34285.1"/>
    <property type="molecule type" value="Genomic_DNA"/>
</dbReference>
<dbReference type="PROSITE" id="PS51296">
    <property type="entry name" value="RIESKE"/>
    <property type="match status" value="1"/>
</dbReference>